<proteinExistence type="predicted"/>
<keyword evidence="1" id="KW-0812">Transmembrane</keyword>
<name>A0ABV7AJD6_9RHOB</name>
<feature type="transmembrane region" description="Helical" evidence="1">
    <location>
        <begin position="12"/>
        <end position="34"/>
    </location>
</feature>
<protein>
    <submittedName>
        <fullName evidence="2">Uncharacterized protein</fullName>
    </submittedName>
</protein>
<keyword evidence="1" id="KW-0472">Membrane</keyword>
<dbReference type="RefSeq" id="WP_377833770.1">
    <property type="nucleotide sequence ID" value="NZ_JBHRSK010000010.1"/>
</dbReference>
<gene>
    <name evidence="2" type="ORF">ACFOES_13235</name>
</gene>
<evidence type="ECO:0000256" key="1">
    <source>
        <dbReference type="SAM" id="Phobius"/>
    </source>
</evidence>
<sequence length="47" mass="5475">MLDISDRLFVILFFPSLFISLGWFFLGVAALWWISIQNKALKRKSGQ</sequence>
<organism evidence="2 3">
    <name type="scientific">Acidimangrovimonas pyrenivorans</name>
    <dbReference type="NCBI Taxonomy" id="2030798"/>
    <lineage>
        <taxon>Bacteria</taxon>
        <taxon>Pseudomonadati</taxon>
        <taxon>Pseudomonadota</taxon>
        <taxon>Alphaproteobacteria</taxon>
        <taxon>Rhodobacterales</taxon>
        <taxon>Paracoccaceae</taxon>
        <taxon>Acidimangrovimonas</taxon>
    </lineage>
</organism>
<comment type="caution">
    <text evidence="2">The sequence shown here is derived from an EMBL/GenBank/DDBJ whole genome shotgun (WGS) entry which is preliminary data.</text>
</comment>
<keyword evidence="1" id="KW-1133">Transmembrane helix</keyword>
<dbReference type="Proteomes" id="UP001595443">
    <property type="component" value="Unassembled WGS sequence"/>
</dbReference>
<reference evidence="3" key="1">
    <citation type="journal article" date="2019" name="Int. J. Syst. Evol. Microbiol.">
        <title>The Global Catalogue of Microorganisms (GCM) 10K type strain sequencing project: providing services to taxonomists for standard genome sequencing and annotation.</title>
        <authorList>
            <consortium name="The Broad Institute Genomics Platform"/>
            <consortium name="The Broad Institute Genome Sequencing Center for Infectious Disease"/>
            <person name="Wu L."/>
            <person name="Ma J."/>
        </authorList>
    </citation>
    <scope>NUCLEOTIDE SEQUENCE [LARGE SCALE GENOMIC DNA]</scope>
    <source>
        <strain evidence="3">KCTC 62192</strain>
    </source>
</reference>
<evidence type="ECO:0000313" key="3">
    <source>
        <dbReference type="Proteomes" id="UP001595443"/>
    </source>
</evidence>
<evidence type="ECO:0000313" key="2">
    <source>
        <dbReference type="EMBL" id="MFC2969063.1"/>
    </source>
</evidence>
<dbReference type="EMBL" id="JBHRSK010000010">
    <property type="protein sequence ID" value="MFC2969063.1"/>
    <property type="molecule type" value="Genomic_DNA"/>
</dbReference>
<accession>A0ABV7AJD6</accession>
<keyword evidence="3" id="KW-1185">Reference proteome</keyword>